<sequence>MHKRQAGRHYSASGLIFTNSLHFPAVPDTANRHNSYFLFYKNNHIIIMGLL</sequence>
<protein>
    <submittedName>
        <fullName evidence="1">Uncharacterized protein</fullName>
    </submittedName>
</protein>
<gene>
    <name evidence="1" type="ordered locus">STM14_1390</name>
</gene>
<reference evidence="1 2" key="1">
    <citation type="journal article" date="2010" name="J. Bacteriol.">
        <title>Short-term signatures of evolutionary change in the Salmonella enterica serovar typhimurium 14028 genome.</title>
        <authorList>
            <person name="Jarvik T."/>
            <person name="Smillie C."/>
            <person name="Groisman E.A."/>
            <person name="Ochman H."/>
        </authorList>
    </citation>
    <scope>NUCLEOTIDE SEQUENCE [LARGE SCALE GENOMIC DNA]</scope>
    <source>
        <strain evidence="2">14028s / SGSC 2262</strain>
    </source>
</reference>
<organism evidence="1 2">
    <name type="scientific">Salmonella typhimurium (strain 14028s / SGSC 2262)</name>
    <dbReference type="NCBI Taxonomy" id="588858"/>
    <lineage>
        <taxon>Bacteria</taxon>
        <taxon>Pseudomonadati</taxon>
        <taxon>Pseudomonadota</taxon>
        <taxon>Gammaproteobacteria</taxon>
        <taxon>Enterobacterales</taxon>
        <taxon>Enterobacteriaceae</taxon>
        <taxon>Salmonella</taxon>
    </lineage>
</organism>
<name>A0A0F6B053_SALT1</name>
<dbReference type="AlphaFoldDB" id="A0A0F6B053"/>
<dbReference type="EMBL" id="CP001363">
    <property type="protein sequence ID" value="ACY87877.1"/>
    <property type="molecule type" value="Genomic_DNA"/>
</dbReference>
<evidence type="ECO:0000313" key="1">
    <source>
        <dbReference type="EMBL" id="ACY87877.1"/>
    </source>
</evidence>
<proteinExistence type="predicted"/>
<dbReference type="HOGENOM" id="CLU_3103583_0_0_6"/>
<evidence type="ECO:0000313" key="2">
    <source>
        <dbReference type="Proteomes" id="UP000002695"/>
    </source>
</evidence>
<accession>A0A0F6B053</accession>
<keyword evidence="2" id="KW-1185">Reference proteome</keyword>
<dbReference type="Proteomes" id="UP000002695">
    <property type="component" value="Chromosome"/>
</dbReference>
<dbReference type="KEGG" id="seo:STM14_1390"/>